<evidence type="ECO:0000256" key="2">
    <source>
        <dbReference type="SAM" id="SignalP"/>
    </source>
</evidence>
<reference evidence="3 4" key="2">
    <citation type="submission" date="2016-08" db="EMBL/GenBank/DDBJ databases">
        <title>Pervasive Adenine N6-methylation of Active Genes in Fungi.</title>
        <authorList>
            <consortium name="DOE Joint Genome Institute"/>
            <person name="Mondo S.J."/>
            <person name="Dannebaum R.O."/>
            <person name="Kuo R.C."/>
            <person name="Labutti K."/>
            <person name="Haridas S."/>
            <person name="Kuo A."/>
            <person name="Salamov A."/>
            <person name="Ahrendt S.R."/>
            <person name="Lipzen A."/>
            <person name="Sullivan W."/>
            <person name="Andreopoulos W.B."/>
            <person name="Clum A."/>
            <person name="Lindquist E."/>
            <person name="Daum C."/>
            <person name="Ramamoorthy G.K."/>
            <person name="Gryganskyi A."/>
            <person name="Culley D."/>
            <person name="Magnuson J.K."/>
            <person name="James T.Y."/>
            <person name="O'Malley M.A."/>
            <person name="Stajich J.E."/>
            <person name="Spatafora J.W."/>
            <person name="Visel A."/>
            <person name="Grigoriev I.V."/>
        </authorList>
    </citation>
    <scope>NUCLEOTIDE SEQUENCE [LARGE SCALE GENOMIC DNA]</scope>
    <source>
        <strain evidence="3 4">S4</strain>
    </source>
</reference>
<proteinExistence type="predicted"/>
<evidence type="ECO:0008006" key="5">
    <source>
        <dbReference type="Google" id="ProtNLM"/>
    </source>
</evidence>
<dbReference type="EMBL" id="MCFG01000119">
    <property type="protein sequence ID" value="ORX81442.1"/>
    <property type="molecule type" value="Genomic_DNA"/>
</dbReference>
<feature type="signal peptide" evidence="2">
    <location>
        <begin position="1"/>
        <end position="21"/>
    </location>
</feature>
<comment type="caution">
    <text evidence="3">The sequence shown here is derived from an EMBL/GenBank/DDBJ whole genome shotgun (WGS) entry which is preliminary data.</text>
</comment>
<keyword evidence="2" id="KW-0732">Signal</keyword>
<name>A0A1Y1X6U9_9FUNG</name>
<protein>
    <recommendedName>
        <fullName evidence="5">Dickkopf N-terminal cysteine-rich domain-containing protein</fullName>
    </recommendedName>
</protein>
<evidence type="ECO:0000313" key="3">
    <source>
        <dbReference type="EMBL" id="ORX81442.1"/>
    </source>
</evidence>
<accession>A0A1Y1X6U9</accession>
<evidence type="ECO:0000313" key="4">
    <source>
        <dbReference type="Proteomes" id="UP000193944"/>
    </source>
</evidence>
<keyword evidence="4" id="KW-1185">Reference proteome</keyword>
<keyword evidence="1" id="KW-1133">Transmembrane helix</keyword>
<gene>
    <name evidence="3" type="ORF">BCR32DRAFT_268291</name>
</gene>
<sequence length="237" mass="27623">MRNNSLYQLITFTFIICKIFCQEISILSNYTRPNLLNIKQKVTCTNDNDCPFNSYCDTHLNSCIFDFLCPEADNEPCLSLNTTMWNPDIEDVVDSFEDKSYRPILKTCDINNIGKNMFTKLFAYCYTERCTENTDCYSGKCEYGTCIRNKTIYRCANNVDNIENIFCAKNNQMTCNTNEECFSHFCKKSTCDVDETNPIYMGLIVIVIFILFIIFAIYKFAKSKKQEKDQSKYKEMA</sequence>
<evidence type="ECO:0000256" key="1">
    <source>
        <dbReference type="SAM" id="Phobius"/>
    </source>
</evidence>
<keyword evidence="1" id="KW-0812">Transmembrane</keyword>
<feature type="transmembrane region" description="Helical" evidence="1">
    <location>
        <begin position="199"/>
        <end position="218"/>
    </location>
</feature>
<feature type="chain" id="PRO_5012259995" description="Dickkopf N-terminal cysteine-rich domain-containing protein" evidence="2">
    <location>
        <begin position="22"/>
        <end position="237"/>
    </location>
</feature>
<organism evidence="3 4">
    <name type="scientific">Anaeromyces robustus</name>
    <dbReference type="NCBI Taxonomy" id="1754192"/>
    <lineage>
        <taxon>Eukaryota</taxon>
        <taxon>Fungi</taxon>
        <taxon>Fungi incertae sedis</taxon>
        <taxon>Chytridiomycota</taxon>
        <taxon>Chytridiomycota incertae sedis</taxon>
        <taxon>Neocallimastigomycetes</taxon>
        <taxon>Neocallimastigales</taxon>
        <taxon>Neocallimastigaceae</taxon>
        <taxon>Anaeromyces</taxon>
    </lineage>
</organism>
<dbReference type="AlphaFoldDB" id="A0A1Y1X6U9"/>
<reference evidence="3 4" key="1">
    <citation type="submission" date="2016-08" db="EMBL/GenBank/DDBJ databases">
        <title>A Parts List for Fungal Cellulosomes Revealed by Comparative Genomics.</title>
        <authorList>
            <consortium name="DOE Joint Genome Institute"/>
            <person name="Haitjema C.H."/>
            <person name="Gilmore S.P."/>
            <person name="Henske J.K."/>
            <person name="Solomon K.V."/>
            <person name="De Groot R."/>
            <person name="Kuo A."/>
            <person name="Mondo S.J."/>
            <person name="Salamov A.A."/>
            <person name="Labutti K."/>
            <person name="Zhao Z."/>
            <person name="Chiniquy J."/>
            <person name="Barry K."/>
            <person name="Brewer H.M."/>
            <person name="Purvine S.O."/>
            <person name="Wright A.T."/>
            <person name="Boxma B."/>
            <person name="Van Alen T."/>
            <person name="Hackstein J.H."/>
            <person name="Baker S.E."/>
            <person name="Grigoriev I.V."/>
            <person name="O'Malley M.A."/>
        </authorList>
    </citation>
    <scope>NUCLEOTIDE SEQUENCE [LARGE SCALE GENOMIC DNA]</scope>
    <source>
        <strain evidence="3 4">S4</strain>
    </source>
</reference>
<dbReference type="Proteomes" id="UP000193944">
    <property type="component" value="Unassembled WGS sequence"/>
</dbReference>
<dbReference type="OrthoDB" id="10429926at2759"/>
<keyword evidence="1" id="KW-0472">Membrane</keyword>